<name>A0A9P1BLX8_9DINO</name>
<comment type="caution">
    <text evidence="1">The sequence shown here is derived from an EMBL/GenBank/DDBJ whole genome shotgun (WGS) entry which is preliminary data.</text>
</comment>
<dbReference type="EMBL" id="CAMXCT030000223">
    <property type="protein sequence ID" value="CAL4763063.1"/>
    <property type="molecule type" value="Genomic_DNA"/>
</dbReference>
<dbReference type="EMBL" id="CAMXCT020000223">
    <property type="protein sequence ID" value="CAL1129126.1"/>
    <property type="molecule type" value="Genomic_DNA"/>
</dbReference>
<keyword evidence="4" id="KW-1185">Reference proteome</keyword>
<evidence type="ECO:0000313" key="2">
    <source>
        <dbReference type="EMBL" id="CAL1129126.1"/>
    </source>
</evidence>
<reference evidence="2" key="2">
    <citation type="submission" date="2024-04" db="EMBL/GenBank/DDBJ databases">
        <authorList>
            <person name="Chen Y."/>
            <person name="Shah S."/>
            <person name="Dougan E. K."/>
            <person name="Thang M."/>
            <person name="Chan C."/>
        </authorList>
    </citation>
    <scope>NUCLEOTIDE SEQUENCE [LARGE SCALE GENOMIC DNA]</scope>
</reference>
<dbReference type="AlphaFoldDB" id="A0A9P1BLX8"/>
<dbReference type="EMBL" id="CAMXCT010000223">
    <property type="protein sequence ID" value="CAI3975751.1"/>
    <property type="molecule type" value="Genomic_DNA"/>
</dbReference>
<proteinExistence type="predicted"/>
<accession>A0A9P1BLX8</accession>
<feature type="non-terminal residue" evidence="1">
    <location>
        <position position="1"/>
    </location>
</feature>
<organism evidence="1">
    <name type="scientific">Cladocopium goreaui</name>
    <dbReference type="NCBI Taxonomy" id="2562237"/>
    <lineage>
        <taxon>Eukaryota</taxon>
        <taxon>Sar</taxon>
        <taxon>Alveolata</taxon>
        <taxon>Dinophyceae</taxon>
        <taxon>Suessiales</taxon>
        <taxon>Symbiodiniaceae</taxon>
        <taxon>Cladocopium</taxon>
    </lineage>
</organism>
<evidence type="ECO:0000313" key="3">
    <source>
        <dbReference type="EMBL" id="CAL4763063.1"/>
    </source>
</evidence>
<sequence length="159" mass="17809">CFFHYTTQLGFRNITAPQKKAVEVFASLVTTGPKANAWWGQGVYSVRRAPDEWPDVATLIDNNYRNMHKRDVESKGREAADEEYSSRVAYCIPLLANSAICYDVSIQQTPEMQKEGKPPGVNLAGKLLNERGQPERQCVVIRAQREKEVGHASAVLLDT</sequence>
<dbReference type="OrthoDB" id="4062651at2759"/>
<gene>
    <name evidence="1" type="ORF">C1SCF055_LOCUS4034</name>
</gene>
<protein>
    <submittedName>
        <fullName evidence="3">Nephrocystin-3</fullName>
    </submittedName>
</protein>
<feature type="non-terminal residue" evidence="1">
    <location>
        <position position="159"/>
    </location>
</feature>
<dbReference type="Proteomes" id="UP001152797">
    <property type="component" value="Unassembled WGS sequence"/>
</dbReference>
<evidence type="ECO:0000313" key="4">
    <source>
        <dbReference type="Proteomes" id="UP001152797"/>
    </source>
</evidence>
<reference evidence="1" key="1">
    <citation type="submission" date="2022-10" db="EMBL/GenBank/DDBJ databases">
        <authorList>
            <person name="Chen Y."/>
            <person name="Dougan E. K."/>
            <person name="Chan C."/>
            <person name="Rhodes N."/>
            <person name="Thang M."/>
        </authorList>
    </citation>
    <scope>NUCLEOTIDE SEQUENCE</scope>
</reference>
<evidence type="ECO:0000313" key="1">
    <source>
        <dbReference type="EMBL" id="CAI3975751.1"/>
    </source>
</evidence>